<dbReference type="STRING" id="1148509.SAMN05216222_2185"/>
<evidence type="ECO:0000313" key="2">
    <source>
        <dbReference type="Proteomes" id="UP000198481"/>
    </source>
</evidence>
<evidence type="ECO:0000313" key="1">
    <source>
        <dbReference type="EMBL" id="SDS75203.1"/>
    </source>
</evidence>
<sequence length="303" mass="33284">MALAPKPKTAAGYSLEHADACEQVLVTLLGAFGGLKSTLRLVGGLVPRYLTPQMPPDVPPHFGTSDVDIVLNLQVIAEGNGYVSLAQQLKDRGFEPFEDDNGWKSAWRWMRKLSEKEYVLVEFLRGADAQCRAFDIKLLDGEAVSALAIEHAEIVHDWFDSREIKAPLLDEGGISIEVIRYADVVAFIILKALAFDSRGEPKDAGDLLHVMRYAGPPDYIAAKFIDKFLSGQHRPALLAGLDALQKKFAEGNGVEGYELTGPVKYAQFLFGRGEEQTDERVAAQRYASGLVTHVLELIREGTA</sequence>
<protein>
    <submittedName>
        <fullName evidence="1">Uncharacterized protein</fullName>
    </submittedName>
</protein>
<proteinExistence type="predicted"/>
<dbReference type="AlphaFoldDB" id="A0A1H1URR6"/>
<accession>A0A1H1URR6</accession>
<dbReference type="RefSeq" id="WP_092274531.1">
    <property type="nucleotide sequence ID" value="NZ_JBJGXP010000009.1"/>
</dbReference>
<name>A0A1H1URR6_9PSED</name>
<dbReference type="Proteomes" id="UP000198481">
    <property type="component" value="Chromosome I"/>
</dbReference>
<dbReference type="EMBL" id="LT629762">
    <property type="protein sequence ID" value="SDS75203.1"/>
    <property type="molecule type" value="Genomic_DNA"/>
</dbReference>
<gene>
    <name evidence="1" type="ORF">SAMN05216222_2185</name>
</gene>
<reference evidence="1 2" key="1">
    <citation type="submission" date="2016-10" db="EMBL/GenBank/DDBJ databases">
        <authorList>
            <person name="de Groot N.N."/>
        </authorList>
    </citation>
    <scope>NUCLEOTIDE SEQUENCE [LARGE SCALE GENOMIC DNA]</scope>
    <source>
        <strain evidence="1 2">LMG 26867</strain>
    </source>
</reference>
<organism evidence="1 2">
    <name type="scientific">Pseudomonas prosekii</name>
    <dbReference type="NCBI Taxonomy" id="1148509"/>
    <lineage>
        <taxon>Bacteria</taxon>
        <taxon>Pseudomonadati</taxon>
        <taxon>Pseudomonadota</taxon>
        <taxon>Gammaproteobacteria</taxon>
        <taxon>Pseudomonadales</taxon>
        <taxon>Pseudomonadaceae</taxon>
        <taxon>Pseudomonas</taxon>
    </lineage>
</organism>